<gene>
    <name evidence="2" type="ORF">MATL_G00084230</name>
</gene>
<accession>A0A9D3T7Z6</accession>
<feature type="compositionally biased region" description="Basic and acidic residues" evidence="1">
    <location>
        <begin position="104"/>
        <end position="115"/>
    </location>
</feature>
<reference evidence="2" key="1">
    <citation type="submission" date="2021-01" db="EMBL/GenBank/DDBJ databases">
        <authorList>
            <person name="Zahm M."/>
            <person name="Roques C."/>
            <person name="Cabau C."/>
            <person name="Klopp C."/>
            <person name="Donnadieu C."/>
            <person name="Jouanno E."/>
            <person name="Lampietro C."/>
            <person name="Louis A."/>
            <person name="Herpin A."/>
            <person name="Echchiki A."/>
            <person name="Berthelot C."/>
            <person name="Parey E."/>
            <person name="Roest-Crollius H."/>
            <person name="Braasch I."/>
            <person name="Postlethwait J."/>
            <person name="Bobe J."/>
            <person name="Montfort J."/>
            <person name="Bouchez O."/>
            <person name="Begum T."/>
            <person name="Mejri S."/>
            <person name="Adams A."/>
            <person name="Chen W.-J."/>
            <person name="Guiguen Y."/>
        </authorList>
    </citation>
    <scope>NUCLEOTIDE SEQUENCE</scope>
    <source>
        <strain evidence="2">YG-15Mar2019-1</strain>
        <tissue evidence="2">Brain</tissue>
    </source>
</reference>
<dbReference type="EMBL" id="JAFDVH010000006">
    <property type="protein sequence ID" value="KAG7476559.1"/>
    <property type="molecule type" value="Genomic_DNA"/>
</dbReference>
<feature type="region of interest" description="Disordered" evidence="1">
    <location>
        <begin position="57"/>
        <end position="115"/>
    </location>
</feature>
<keyword evidence="3" id="KW-1185">Reference proteome</keyword>
<evidence type="ECO:0000256" key="1">
    <source>
        <dbReference type="SAM" id="MobiDB-lite"/>
    </source>
</evidence>
<name>A0A9D3T7Z6_MEGAT</name>
<evidence type="ECO:0000313" key="3">
    <source>
        <dbReference type="Proteomes" id="UP001046870"/>
    </source>
</evidence>
<comment type="caution">
    <text evidence="2">The sequence shown here is derived from an EMBL/GenBank/DDBJ whole genome shotgun (WGS) entry which is preliminary data.</text>
</comment>
<organism evidence="2 3">
    <name type="scientific">Megalops atlanticus</name>
    <name type="common">Tarpon</name>
    <name type="synonym">Clupea gigantea</name>
    <dbReference type="NCBI Taxonomy" id="7932"/>
    <lineage>
        <taxon>Eukaryota</taxon>
        <taxon>Metazoa</taxon>
        <taxon>Chordata</taxon>
        <taxon>Craniata</taxon>
        <taxon>Vertebrata</taxon>
        <taxon>Euteleostomi</taxon>
        <taxon>Actinopterygii</taxon>
        <taxon>Neopterygii</taxon>
        <taxon>Teleostei</taxon>
        <taxon>Elopiformes</taxon>
        <taxon>Megalopidae</taxon>
        <taxon>Megalops</taxon>
    </lineage>
</organism>
<protein>
    <submittedName>
        <fullName evidence="2">Uncharacterized protein</fullName>
    </submittedName>
</protein>
<proteinExistence type="predicted"/>
<feature type="compositionally biased region" description="Basic and acidic residues" evidence="1">
    <location>
        <begin position="87"/>
        <end position="98"/>
    </location>
</feature>
<evidence type="ECO:0000313" key="2">
    <source>
        <dbReference type="EMBL" id="KAG7476559.1"/>
    </source>
</evidence>
<dbReference type="Proteomes" id="UP001046870">
    <property type="component" value="Chromosome 6"/>
</dbReference>
<dbReference type="AlphaFoldDB" id="A0A9D3T7Z6"/>
<sequence>MGTRTLPVNPSCPGHRCALRLAQRTDCTPYPALPCCPASDICDWCVVTETGRCARRPALRPSLSPDTHATRDQRRPSPVAGSTVPGARRDAEKGRWAREAGITRTREKRGTKEDYRSLSRCGGELTARRHFLR</sequence>